<dbReference type="AlphaFoldDB" id="A0A158CAS4"/>
<dbReference type="EMBL" id="FCOI02000021">
    <property type="protein sequence ID" value="SAK79455.1"/>
    <property type="molecule type" value="Genomic_DNA"/>
</dbReference>
<name>A0A158CAS4_9BURK</name>
<dbReference type="InterPro" id="IPR005269">
    <property type="entry name" value="LOG"/>
</dbReference>
<comment type="similarity">
    <text evidence="2 3">Belongs to the LOG family.</text>
</comment>
<keyword evidence="3" id="KW-0378">Hydrolase</keyword>
<keyword evidence="5" id="KW-1185">Reference proteome</keyword>
<evidence type="ECO:0000313" key="4">
    <source>
        <dbReference type="EMBL" id="SAK79455.1"/>
    </source>
</evidence>
<dbReference type="GO" id="GO:0005829">
    <property type="term" value="C:cytosol"/>
    <property type="evidence" value="ECO:0007669"/>
    <property type="project" value="TreeGrafter"/>
</dbReference>
<dbReference type="GO" id="GO:0008714">
    <property type="term" value="F:AMP nucleosidase activity"/>
    <property type="evidence" value="ECO:0007669"/>
    <property type="project" value="UniProtKB-EC"/>
</dbReference>
<dbReference type="OrthoDB" id="9801098at2"/>
<dbReference type="GO" id="GO:0009691">
    <property type="term" value="P:cytokinin biosynthetic process"/>
    <property type="evidence" value="ECO:0007669"/>
    <property type="project" value="UniProtKB-UniRule"/>
</dbReference>
<sequence>MPEKTSTETLSRTINAIAVFCGSNFGASEQYAQDARKLGLALAGVGIKVVYGGTTKGLMGVVADAAISAGGQVHGVITENLHRRGHSHSALTQCEIASTLRKRKERMVELADAFIALPGGIGTIEEVMEAWTMNQLQEIDKPLGLLNTANFFMPFMGFIDHLVEQRFLPFAHRESIAIHSDPNELIESLRRQSRIDVPKWI</sequence>
<proteinExistence type="inferred from homology"/>
<dbReference type="PANTHER" id="PTHR31223:SF70">
    <property type="entry name" value="LOG FAMILY PROTEIN YJL055W"/>
    <property type="match status" value="1"/>
</dbReference>
<dbReference type="Pfam" id="PF03641">
    <property type="entry name" value="Lysine_decarbox"/>
    <property type="match status" value="1"/>
</dbReference>
<dbReference type="NCBIfam" id="TIGR00730">
    <property type="entry name" value="Rossman fold protein, TIGR00730 family"/>
    <property type="match status" value="1"/>
</dbReference>
<dbReference type="STRING" id="1777137.AWB76_05332"/>
<organism evidence="4 5">
    <name type="scientific">Caballeronia temeraria</name>
    <dbReference type="NCBI Taxonomy" id="1777137"/>
    <lineage>
        <taxon>Bacteria</taxon>
        <taxon>Pseudomonadati</taxon>
        <taxon>Pseudomonadota</taxon>
        <taxon>Betaproteobacteria</taxon>
        <taxon>Burkholderiales</taxon>
        <taxon>Burkholderiaceae</taxon>
        <taxon>Caballeronia</taxon>
    </lineage>
</organism>
<evidence type="ECO:0000256" key="3">
    <source>
        <dbReference type="RuleBase" id="RU363015"/>
    </source>
</evidence>
<evidence type="ECO:0000313" key="5">
    <source>
        <dbReference type="Proteomes" id="UP000054624"/>
    </source>
</evidence>
<dbReference type="Proteomes" id="UP000054624">
    <property type="component" value="Unassembled WGS sequence"/>
</dbReference>
<dbReference type="EC" id="3.2.2.n1" evidence="3"/>
<dbReference type="PANTHER" id="PTHR31223">
    <property type="entry name" value="LOG FAMILY PROTEIN YJL055W"/>
    <property type="match status" value="1"/>
</dbReference>
<comment type="catalytic activity">
    <reaction evidence="1">
        <text>AMP + H2O = D-ribose 5-phosphate + adenine</text>
        <dbReference type="Rhea" id="RHEA:20129"/>
        <dbReference type="ChEBI" id="CHEBI:15377"/>
        <dbReference type="ChEBI" id="CHEBI:16708"/>
        <dbReference type="ChEBI" id="CHEBI:78346"/>
        <dbReference type="ChEBI" id="CHEBI:456215"/>
        <dbReference type="EC" id="3.2.2.4"/>
    </reaction>
</comment>
<dbReference type="SUPFAM" id="SSF102405">
    <property type="entry name" value="MCP/YpsA-like"/>
    <property type="match status" value="1"/>
</dbReference>
<keyword evidence="3" id="KW-0203">Cytokinin biosynthesis</keyword>
<reference evidence="5" key="1">
    <citation type="submission" date="2016-01" db="EMBL/GenBank/DDBJ databases">
        <authorList>
            <person name="Peeters Charlotte."/>
        </authorList>
    </citation>
    <scope>NUCLEOTIDE SEQUENCE [LARGE SCALE GENOMIC DNA]</scope>
</reference>
<dbReference type="RefSeq" id="WP_061163029.1">
    <property type="nucleotide sequence ID" value="NZ_FCOI02000021.1"/>
</dbReference>
<gene>
    <name evidence="4" type="ORF">AWB76_05332</name>
</gene>
<dbReference type="InterPro" id="IPR031100">
    <property type="entry name" value="LOG_fam"/>
</dbReference>
<evidence type="ECO:0000256" key="1">
    <source>
        <dbReference type="ARBA" id="ARBA00000274"/>
    </source>
</evidence>
<protein>
    <recommendedName>
        <fullName evidence="3">Cytokinin riboside 5'-monophosphate phosphoribohydrolase</fullName>
        <ecNumber evidence="3">3.2.2.n1</ecNumber>
    </recommendedName>
</protein>
<dbReference type="Gene3D" id="3.40.50.450">
    <property type="match status" value="1"/>
</dbReference>
<evidence type="ECO:0000256" key="2">
    <source>
        <dbReference type="ARBA" id="ARBA00006763"/>
    </source>
</evidence>
<accession>A0A158CAS4</accession>